<dbReference type="Pfam" id="PF24883">
    <property type="entry name" value="NPHP3_N"/>
    <property type="match status" value="1"/>
</dbReference>
<keyword evidence="1" id="KW-0677">Repeat</keyword>
<evidence type="ECO:0000313" key="5">
    <source>
        <dbReference type="Proteomes" id="UP000325433"/>
    </source>
</evidence>
<dbReference type="Proteomes" id="UP000325433">
    <property type="component" value="Unassembled WGS sequence"/>
</dbReference>
<evidence type="ECO:0000313" key="4">
    <source>
        <dbReference type="EMBL" id="KAE8310624.1"/>
    </source>
</evidence>
<dbReference type="PANTHER" id="PTHR10039">
    <property type="entry name" value="AMELOGENIN"/>
    <property type="match status" value="1"/>
</dbReference>
<sequence>MAKQSSISNRCMGLRYISWSVEKPATRDLWKEAFESLPDDRKKYLKVKDGCSTVDAIDDVISATKQKYEDWKNEGLKIRRRDGNDLNVRDSVENILSYALQAKDLISKAVSFDPTGHASSAWSIVSLGLTMVQNDIQRRDAVFAASEYLADTLAYYTSIDTHGRDQNVDSDQNLDNALLGVYSALLDYSAEVNKVQEQNAFARVGKSIYAIADQPLEQLKAKVKEKGQSADKWVYLSDSLRNRKNAEDILAKIDQAILINKNTESKVSAAEEKEILNWVSTADYSKIQNETQKVRSPNTGNWFLTLEQYQDWKDSAGHILWLYGIVGCGKSVLCSTIIQDIKRLCKEDSTKSVAYWYFQFSNETTWSVQNLVRSLIRQLSRKPLAQSVTKIWESHSERGSQPDPEELRDTLDDVLAKTPGEIFLVLDALDECPERLGQNERKALLSLLVGLNERHKDKLHILATSRPEQDIRAKLERFPTVDLEAMLAEDVEIFVRTEISTGRLRDFQDMQNRIVDHLLGTRERYNCPFCDLTN</sequence>
<organism evidence="4 5">
    <name type="scientific">Aspergillus transmontanensis</name>
    <dbReference type="NCBI Taxonomy" id="1034304"/>
    <lineage>
        <taxon>Eukaryota</taxon>
        <taxon>Fungi</taxon>
        <taxon>Dikarya</taxon>
        <taxon>Ascomycota</taxon>
        <taxon>Pezizomycotina</taxon>
        <taxon>Eurotiomycetes</taxon>
        <taxon>Eurotiomycetidae</taxon>
        <taxon>Eurotiales</taxon>
        <taxon>Aspergillaceae</taxon>
        <taxon>Aspergillus</taxon>
        <taxon>Aspergillus subgen. Circumdati</taxon>
    </lineage>
</organism>
<evidence type="ECO:0000259" key="2">
    <source>
        <dbReference type="Pfam" id="PF17100"/>
    </source>
</evidence>
<evidence type="ECO:0008006" key="6">
    <source>
        <dbReference type="Google" id="ProtNLM"/>
    </source>
</evidence>
<dbReference type="SUPFAM" id="SSF52540">
    <property type="entry name" value="P-loop containing nucleoside triphosphate hydrolases"/>
    <property type="match status" value="1"/>
</dbReference>
<dbReference type="InterPro" id="IPR027417">
    <property type="entry name" value="P-loop_NTPase"/>
</dbReference>
<feature type="domain" description="NWD NACHT-NTPase N-terminal" evidence="2">
    <location>
        <begin position="54"/>
        <end position="211"/>
    </location>
</feature>
<feature type="domain" description="Nephrocystin 3-like N-terminal" evidence="3">
    <location>
        <begin position="298"/>
        <end position="466"/>
    </location>
</feature>
<name>A0A5N6VPW5_9EURO</name>
<gene>
    <name evidence="4" type="ORF">BDV41DRAFT_590271</name>
</gene>
<proteinExistence type="predicted"/>
<dbReference type="Gene3D" id="3.40.50.300">
    <property type="entry name" value="P-loop containing nucleotide triphosphate hydrolases"/>
    <property type="match status" value="1"/>
</dbReference>
<dbReference type="InterPro" id="IPR056884">
    <property type="entry name" value="NPHP3-like_N"/>
</dbReference>
<keyword evidence="5" id="KW-1185">Reference proteome</keyword>
<evidence type="ECO:0000256" key="1">
    <source>
        <dbReference type="ARBA" id="ARBA00022737"/>
    </source>
</evidence>
<reference evidence="5" key="1">
    <citation type="submission" date="2019-04" db="EMBL/GenBank/DDBJ databases">
        <title>Friends and foes A comparative genomics studyof 23 Aspergillus species from section Flavi.</title>
        <authorList>
            <consortium name="DOE Joint Genome Institute"/>
            <person name="Kjaerbolling I."/>
            <person name="Vesth T."/>
            <person name="Frisvad J.C."/>
            <person name="Nybo J.L."/>
            <person name="Theobald S."/>
            <person name="Kildgaard S."/>
            <person name="Isbrandt T."/>
            <person name="Kuo A."/>
            <person name="Sato A."/>
            <person name="Lyhne E.K."/>
            <person name="Kogle M.E."/>
            <person name="Wiebenga A."/>
            <person name="Kun R.S."/>
            <person name="Lubbers R.J."/>
            <person name="Makela M.R."/>
            <person name="Barry K."/>
            <person name="Chovatia M."/>
            <person name="Clum A."/>
            <person name="Daum C."/>
            <person name="Haridas S."/>
            <person name="He G."/>
            <person name="LaButti K."/>
            <person name="Lipzen A."/>
            <person name="Mondo S."/>
            <person name="Riley R."/>
            <person name="Salamov A."/>
            <person name="Simmons B.A."/>
            <person name="Magnuson J.K."/>
            <person name="Henrissat B."/>
            <person name="Mortensen U.H."/>
            <person name="Larsen T.O."/>
            <person name="Devries R.P."/>
            <person name="Grigoriev I.V."/>
            <person name="Machida M."/>
            <person name="Baker S.E."/>
            <person name="Andersen M.R."/>
        </authorList>
    </citation>
    <scope>NUCLEOTIDE SEQUENCE [LARGE SCALE GENOMIC DNA]</scope>
    <source>
        <strain evidence="5">CBS 130015</strain>
    </source>
</reference>
<dbReference type="PANTHER" id="PTHR10039:SF16">
    <property type="entry name" value="GPI INOSITOL-DEACYLASE"/>
    <property type="match status" value="1"/>
</dbReference>
<protein>
    <recommendedName>
        <fullName evidence="6">NACHT domain-containing protein</fullName>
    </recommendedName>
</protein>
<dbReference type="AlphaFoldDB" id="A0A5N6VPW5"/>
<accession>A0A5N6VPW5</accession>
<dbReference type="Pfam" id="PF17100">
    <property type="entry name" value="NACHT_N"/>
    <property type="match status" value="1"/>
</dbReference>
<evidence type="ECO:0000259" key="3">
    <source>
        <dbReference type="Pfam" id="PF24883"/>
    </source>
</evidence>
<dbReference type="EMBL" id="ML738351">
    <property type="protein sequence ID" value="KAE8310624.1"/>
    <property type="molecule type" value="Genomic_DNA"/>
</dbReference>
<dbReference type="InterPro" id="IPR031359">
    <property type="entry name" value="NACHT_N"/>
</dbReference>